<dbReference type="STRING" id="389348.PNK_1154"/>
<evidence type="ECO:0000256" key="7">
    <source>
        <dbReference type="ARBA" id="ARBA00035100"/>
    </source>
</evidence>
<protein>
    <recommendedName>
        <fullName evidence="2">histidine kinase</fullName>
        <ecNumber evidence="2">2.7.13.3</ecNumber>
    </recommendedName>
</protein>
<comment type="function">
    <text evidence="7">Involved in the transmission of sensory signals from the chemoreceptors to the flagellar motors. CheA is autophosphorylated; it can transfer its phosphate group to either CheB or CheY.</text>
</comment>
<feature type="region of interest" description="Disordered" evidence="9">
    <location>
        <begin position="142"/>
        <end position="161"/>
    </location>
</feature>
<evidence type="ECO:0000256" key="5">
    <source>
        <dbReference type="ARBA" id="ARBA00022741"/>
    </source>
</evidence>
<proteinExistence type="predicted"/>
<keyword evidence="5" id="KW-0547">Nucleotide-binding</keyword>
<dbReference type="Gene3D" id="1.20.120.160">
    <property type="entry name" value="HPT domain"/>
    <property type="match status" value="1"/>
</dbReference>
<evidence type="ECO:0000259" key="10">
    <source>
        <dbReference type="PROSITE" id="PS50109"/>
    </source>
</evidence>
<dbReference type="InterPro" id="IPR036641">
    <property type="entry name" value="HPT_dom_sf"/>
</dbReference>
<dbReference type="InParanoid" id="A0A0U5ERG6"/>
<dbReference type="Gene3D" id="2.30.30.40">
    <property type="entry name" value="SH3 Domains"/>
    <property type="match status" value="1"/>
</dbReference>
<dbReference type="PRINTS" id="PR00344">
    <property type="entry name" value="BCTRLSENSOR"/>
</dbReference>
<organism evidence="12 13">
    <name type="scientific">Candidatus Protochlamydia naegleriophila</name>
    <dbReference type="NCBI Taxonomy" id="389348"/>
    <lineage>
        <taxon>Bacteria</taxon>
        <taxon>Pseudomonadati</taxon>
        <taxon>Chlamydiota</taxon>
        <taxon>Chlamydiia</taxon>
        <taxon>Parachlamydiales</taxon>
        <taxon>Parachlamydiaceae</taxon>
        <taxon>Candidatus Protochlamydia</taxon>
    </lineage>
</organism>
<dbReference type="Proteomes" id="UP000069902">
    <property type="component" value="Chromosome cPNK"/>
</dbReference>
<evidence type="ECO:0000256" key="8">
    <source>
        <dbReference type="PROSITE-ProRule" id="PRU00110"/>
    </source>
</evidence>
<dbReference type="KEGG" id="pnl:PNK_1154"/>
<dbReference type="CDD" id="cd00088">
    <property type="entry name" value="HPT"/>
    <property type="match status" value="1"/>
</dbReference>
<dbReference type="PROSITE" id="PS50894">
    <property type="entry name" value="HPT"/>
    <property type="match status" value="1"/>
</dbReference>
<name>A0A0U5ERG6_9BACT</name>
<dbReference type="Pfam" id="PF02518">
    <property type="entry name" value="HATPase_c"/>
    <property type="match status" value="1"/>
</dbReference>
<dbReference type="SUPFAM" id="SSF47226">
    <property type="entry name" value="Histidine-containing phosphotransfer domain, HPT domain"/>
    <property type="match status" value="1"/>
</dbReference>
<dbReference type="SMART" id="SM00387">
    <property type="entry name" value="HATPase_c"/>
    <property type="match status" value="1"/>
</dbReference>
<evidence type="ECO:0000313" key="12">
    <source>
        <dbReference type="EMBL" id="CUI16771.1"/>
    </source>
</evidence>
<dbReference type="PANTHER" id="PTHR43395:SF10">
    <property type="entry name" value="CHEMOTAXIS PROTEIN CHEA"/>
    <property type="match status" value="1"/>
</dbReference>
<comment type="catalytic activity">
    <reaction evidence="1">
        <text>ATP + protein L-histidine = ADP + protein N-phospho-L-histidine.</text>
        <dbReference type="EC" id="2.7.13.3"/>
    </reaction>
</comment>
<dbReference type="PANTHER" id="PTHR43395">
    <property type="entry name" value="SENSOR HISTIDINE KINASE CHEA"/>
    <property type="match status" value="1"/>
</dbReference>
<feature type="domain" description="HPt" evidence="11">
    <location>
        <begin position="5"/>
        <end position="112"/>
    </location>
</feature>
<dbReference type="GO" id="GO:0000155">
    <property type="term" value="F:phosphorelay sensor kinase activity"/>
    <property type="evidence" value="ECO:0007669"/>
    <property type="project" value="UniProtKB-ARBA"/>
</dbReference>
<dbReference type="SMART" id="SM00260">
    <property type="entry name" value="CheW"/>
    <property type="match status" value="1"/>
</dbReference>
<evidence type="ECO:0000256" key="9">
    <source>
        <dbReference type="SAM" id="MobiDB-lite"/>
    </source>
</evidence>
<dbReference type="InterPro" id="IPR003594">
    <property type="entry name" value="HATPase_dom"/>
</dbReference>
<dbReference type="SUPFAM" id="SSF50341">
    <property type="entry name" value="CheW-like"/>
    <property type="match status" value="1"/>
</dbReference>
<dbReference type="InterPro" id="IPR051315">
    <property type="entry name" value="Bact_Chemotaxis_CheA"/>
</dbReference>
<dbReference type="EMBL" id="LN879502">
    <property type="protein sequence ID" value="CUI16771.1"/>
    <property type="molecule type" value="Genomic_DNA"/>
</dbReference>
<keyword evidence="3 8" id="KW-0597">Phosphoprotein</keyword>
<dbReference type="PROSITE" id="PS50109">
    <property type="entry name" value="HIS_KIN"/>
    <property type="match status" value="1"/>
</dbReference>
<dbReference type="Pfam" id="PF01627">
    <property type="entry name" value="Hpt"/>
    <property type="match status" value="1"/>
</dbReference>
<dbReference type="AlphaFoldDB" id="A0A0U5ERG6"/>
<evidence type="ECO:0000256" key="3">
    <source>
        <dbReference type="ARBA" id="ARBA00022553"/>
    </source>
</evidence>
<feature type="compositionally biased region" description="Polar residues" evidence="9">
    <location>
        <begin position="145"/>
        <end position="161"/>
    </location>
</feature>
<dbReference type="Pfam" id="PF01584">
    <property type="entry name" value="CheW"/>
    <property type="match status" value="1"/>
</dbReference>
<evidence type="ECO:0000259" key="11">
    <source>
        <dbReference type="PROSITE" id="PS50894"/>
    </source>
</evidence>
<dbReference type="FunFam" id="3.30.565.10:FF:000016">
    <property type="entry name" value="Chemotaxis protein CheA, putative"/>
    <property type="match status" value="1"/>
</dbReference>
<dbReference type="InterPro" id="IPR036890">
    <property type="entry name" value="HATPase_C_sf"/>
</dbReference>
<evidence type="ECO:0000313" key="13">
    <source>
        <dbReference type="Proteomes" id="UP000069902"/>
    </source>
</evidence>
<dbReference type="InterPro" id="IPR004358">
    <property type="entry name" value="Sig_transdc_His_kin-like_C"/>
</dbReference>
<evidence type="ECO:0000256" key="1">
    <source>
        <dbReference type="ARBA" id="ARBA00000085"/>
    </source>
</evidence>
<feature type="modified residue" description="Phosphohistidine" evidence="8">
    <location>
        <position position="55"/>
    </location>
</feature>
<dbReference type="Gene3D" id="3.30.565.10">
    <property type="entry name" value="Histidine kinase-like ATPase, C-terminal domain"/>
    <property type="match status" value="1"/>
</dbReference>
<evidence type="ECO:0000256" key="2">
    <source>
        <dbReference type="ARBA" id="ARBA00012438"/>
    </source>
</evidence>
<dbReference type="PATRIC" id="fig|389348.3.peg.1272"/>
<dbReference type="InterPro" id="IPR008207">
    <property type="entry name" value="Sig_transdc_His_kin_Hpt_dom"/>
</dbReference>
<keyword evidence="13" id="KW-1185">Reference proteome</keyword>
<dbReference type="SUPFAM" id="SSF55874">
    <property type="entry name" value="ATPase domain of HSP90 chaperone/DNA topoisomerase II/histidine kinase"/>
    <property type="match status" value="1"/>
</dbReference>
<dbReference type="InterPro" id="IPR036061">
    <property type="entry name" value="CheW-like_dom_sf"/>
</dbReference>
<dbReference type="EC" id="2.7.13.3" evidence="2"/>
<evidence type="ECO:0000256" key="4">
    <source>
        <dbReference type="ARBA" id="ARBA00022679"/>
    </source>
</evidence>
<keyword evidence="6 12" id="KW-0418">Kinase</keyword>
<sequence length="595" mass="66451">MDQQERDFLVHLLQTYRIESNDLLQALTEGLLALEKHPSQIQEQELVETIFRAAHSLKSASRSVDFFATEKLCQALESVLSAWKQQDIASSPQLFDTFFEALDWIRHSILQSEFSEVPHDEVMLEALLAQLSELLHPSLPKSPIEPSSLSPRQDSTLEQPTPSIVVKDKDCAIRLSSVKLNHLLEQIEETVALKFMAKQRLQELKNIQAILVDWDKRQGPSPTLAHSTKDAGHSITKEINAYLQTGIKQASQDARLATHLVDQIVEGVKHLLLQPFANLFDLFPKMIRDISHSLHKDIHLECQGGEIEVDRRILEELRDPFTHLLRNSIDHGIELPEERIRKHKSPIGHLKIQAVHGNGQKVEILICDDGKGIDTDKIKQAALQQGIIKEQDWQKLSDEESINLIFQSGLSTSPTLSTLSGRGLGMGIVAEKIEKLGGSICVETQKDRGTTFHLTIPVNLAAFRGIHVKAAKRSFILSSHHIKKIIKLPPSAPISNSRQTIVFEQQELPYTELASFFSPSDNPPSFALIITAANKLVGLGVDEIWNEQEILVKHLGTQILHAQNIAAATMSESGQVIPILDPFDLVKSILKKSNG</sequence>
<accession>A0A0U5ERG6</accession>
<dbReference type="GO" id="GO:0006935">
    <property type="term" value="P:chemotaxis"/>
    <property type="evidence" value="ECO:0007669"/>
    <property type="project" value="InterPro"/>
</dbReference>
<dbReference type="RefSeq" id="WP_059060855.1">
    <property type="nucleotide sequence ID" value="NZ_LN879502.1"/>
</dbReference>
<evidence type="ECO:0000256" key="6">
    <source>
        <dbReference type="ARBA" id="ARBA00022777"/>
    </source>
</evidence>
<keyword evidence="4 12" id="KW-0808">Transferase</keyword>
<dbReference type="SMART" id="SM00073">
    <property type="entry name" value="HPT"/>
    <property type="match status" value="1"/>
</dbReference>
<dbReference type="InterPro" id="IPR005467">
    <property type="entry name" value="His_kinase_dom"/>
</dbReference>
<gene>
    <name evidence="12" type="primary">cheA</name>
    <name evidence="12" type="ORF">PNK_1154</name>
</gene>
<dbReference type="InterPro" id="IPR002545">
    <property type="entry name" value="CheW-lke_dom"/>
</dbReference>
<feature type="domain" description="Histidine kinase" evidence="10">
    <location>
        <begin position="223"/>
        <end position="460"/>
    </location>
</feature>
<reference evidence="13" key="1">
    <citation type="submission" date="2015-09" db="EMBL/GenBank/DDBJ databases">
        <authorList>
            <person name="Bertelli C."/>
        </authorList>
    </citation>
    <scope>NUCLEOTIDE SEQUENCE [LARGE SCALE GENOMIC DNA]</scope>
    <source>
        <strain evidence="13">KNic</strain>
    </source>
</reference>